<dbReference type="EMBL" id="SRLO01000612">
    <property type="protein sequence ID" value="TNN50576.1"/>
    <property type="molecule type" value="Genomic_DNA"/>
</dbReference>
<comment type="caution">
    <text evidence="1">The sequence shown here is derived from an EMBL/GenBank/DDBJ whole genome shotgun (WGS) entry which is preliminary data.</text>
</comment>
<keyword evidence="2" id="KW-1185">Reference proteome</keyword>
<proteinExistence type="predicted"/>
<reference evidence="1 2" key="1">
    <citation type="submission" date="2019-03" db="EMBL/GenBank/DDBJ databases">
        <title>First draft genome of Liparis tanakae, snailfish: a comprehensive survey of snailfish specific genes.</title>
        <authorList>
            <person name="Kim W."/>
            <person name="Song I."/>
            <person name="Jeong J.-H."/>
            <person name="Kim D."/>
            <person name="Kim S."/>
            <person name="Ryu S."/>
            <person name="Song J.Y."/>
            <person name="Lee S.K."/>
        </authorList>
    </citation>
    <scope>NUCLEOTIDE SEQUENCE [LARGE SCALE GENOMIC DNA]</scope>
    <source>
        <tissue evidence="1">Muscle</tissue>
    </source>
</reference>
<evidence type="ECO:0000313" key="1">
    <source>
        <dbReference type="EMBL" id="TNN50576.1"/>
    </source>
</evidence>
<dbReference type="AlphaFoldDB" id="A0A4Z2GAE9"/>
<organism evidence="1 2">
    <name type="scientific">Liparis tanakae</name>
    <name type="common">Tanaka's snailfish</name>
    <dbReference type="NCBI Taxonomy" id="230148"/>
    <lineage>
        <taxon>Eukaryota</taxon>
        <taxon>Metazoa</taxon>
        <taxon>Chordata</taxon>
        <taxon>Craniata</taxon>
        <taxon>Vertebrata</taxon>
        <taxon>Euteleostomi</taxon>
        <taxon>Actinopterygii</taxon>
        <taxon>Neopterygii</taxon>
        <taxon>Teleostei</taxon>
        <taxon>Neoteleostei</taxon>
        <taxon>Acanthomorphata</taxon>
        <taxon>Eupercaria</taxon>
        <taxon>Perciformes</taxon>
        <taxon>Cottioidei</taxon>
        <taxon>Cottales</taxon>
        <taxon>Liparidae</taxon>
        <taxon>Liparis</taxon>
    </lineage>
</organism>
<name>A0A4Z2GAE9_9TELE</name>
<protein>
    <submittedName>
        <fullName evidence="1">Uncharacterized protein</fullName>
    </submittedName>
</protein>
<gene>
    <name evidence="1" type="ORF">EYF80_039216</name>
</gene>
<dbReference type="Proteomes" id="UP000314294">
    <property type="component" value="Unassembled WGS sequence"/>
</dbReference>
<evidence type="ECO:0000313" key="2">
    <source>
        <dbReference type="Proteomes" id="UP000314294"/>
    </source>
</evidence>
<sequence>MREWTEAAPAVVGVGRGRSPQRGQHFSFGSSQKIHDKVGASQIRPAFIGQKRHGPALHRLRHTTRTHQRTRGDDNYHMEQGVDVQQHGALPLVGGPLQLRGGVDSGSGSRELQRCQQFVLAQRAVLPWTVVRHVPARGAMYRGTEAAGQQQPAPQALLLRQTPRLIHQLGEDLVPQRWPALAPLHHVVRQHLLLPSAERQCEIVPRLHLRERDLCDP</sequence>
<accession>A0A4Z2GAE9</accession>